<reference evidence="2" key="1">
    <citation type="submission" date="2023-10" db="EMBL/GenBank/DDBJ databases">
        <authorList>
            <person name="Domelevo Entfellner J.-B."/>
        </authorList>
    </citation>
    <scope>NUCLEOTIDE SEQUENCE</scope>
</reference>
<evidence type="ECO:0000256" key="1">
    <source>
        <dbReference type="SAM" id="Phobius"/>
    </source>
</evidence>
<dbReference type="Proteomes" id="UP001189624">
    <property type="component" value="Chromosome 10"/>
</dbReference>
<evidence type="ECO:0000313" key="2">
    <source>
        <dbReference type="EMBL" id="CAJ1976323.1"/>
    </source>
</evidence>
<dbReference type="PANTHER" id="PTHR31210:SF74">
    <property type="entry name" value="LYSINE KETOGLUTARATE REDUCTASE TRANS-SPLICING-LIKE PROTEIN"/>
    <property type="match status" value="1"/>
</dbReference>
<keyword evidence="1" id="KW-0812">Transmembrane</keyword>
<gene>
    <name evidence="2" type="ORF">AYBTSS11_LOCUS28460</name>
</gene>
<dbReference type="EMBL" id="OY731407">
    <property type="protein sequence ID" value="CAJ1976323.1"/>
    <property type="molecule type" value="Genomic_DNA"/>
</dbReference>
<dbReference type="InterPro" id="IPR007877">
    <property type="entry name" value="DUF707"/>
</dbReference>
<name>A0AA86T836_9FABA</name>
<dbReference type="AlphaFoldDB" id="A0AA86T836"/>
<keyword evidence="1" id="KW-0472">Membrane</keyword>
<proteinExistence type="predicted"/>
<accession>A0AA86T836</accession>
<dbReference type="PANTHER" id="PTHR31210">
    <property type="entry name" value="OS06G0731900 PROTEIN"/>
    <property type="match status" value="1"/>
</dbReference>
<sequence>MKSPSRAFSGGDSKSTKSCLYVIFPAVSLICAVLFFMNSILSSQSKLSSWTMDAQQTVTVDKCKNQCRPKGSEALPEGIVSATSSFNLRPLWDPPMPRKRGRHSVEATQVNASSNLFAMAVGVKQKELVDKMVKKFDDLGLSSKYNPVS</sequence>
<evidence type="ECO:0000313" key="3">
    <source>
        <dbReference type="Proteomes" id="UP001189624"/>
    </source>
</evidence>
<keyword evidence="1" id="KW-1133">Transmembrane helix</keyword>
<dbReference type="Gramene" id="rna-AYBTSS11_LOCUS28460">
    <property type="protein sequence ID" value="CAJ1976323.1"/>
    <property type="gene ID" value="gene-AYBTSS11_LOCUS28460"/>
</dbReference>
<dbReference type="Pfam" id="PF05212">
    <property type="entry name" value="DUF707"/>
    <property type="match status" value="1"/>
</dbReference>
<protein>
    <submittedName>
        <fullName evidence="2">Uncharacterized protein</fullName>
    </submittedName>
</protein>
<feature type="transmembrane region" description="Helical" evidence="1">
    <location>
        <begin position="20"/>
        <end position="41"/>
    </location>
</feature>
<organism evidence="2 3">
    <name type="scientific">Sphenostylis stenocarpa</name>
    <dbReference type="NCBI Taxonomy" id="92480"/>
    <lineage>
        <taxon>Eukaryota</taxon>
        <taxon>Viridiplantae</taxon>
        <taxon>Streptophyta</taxon>
        <taxon>Embryophyta</taxon>
        <taxon>Tracheophyta</taxon>
        <taxon>Spermatophyta</taxon>
        <taxon>Magnoliopsida</taxon>
        <taxon>eudicotyledons</taxon>
        <taxon>Gunneridae</taxon>
        <taxon>Pentapetalae</taxon>
        <taxon>rosids</taxon>
        <taxon>fabids</taxon>
        <taxon>Fabales</taxon>
        <taxon>Fabaceae</taxon>
        <taxon>Papilionoideae</taxon>
        <taxon>50 kb inversion clade</taxon>
        <taxon>NPAAA clade</taxon>
        <taxon>indigoferoid/millettioid clade</taxon>
        <taxon>Phaseoleae</taxon>
        <taxon>Sphenostylis</taxon>
    </lineage>
</organism>
<keyword evidence="3" id="KW-1185">Reference proteome</keyword>